<dbReference type="EMBL" id="OE839677">
    <property type="protein sequence ID" value="CAD7588165.1"/>
    <property type="molecule type" value="Genomic_DNA"/>
</dbReference>
<protein>
    <recommendedName>
        <fullName evidence="3">BESS domain-containing protein</fullName>
    </recommendedName>
</protein>
<accession>A0A7R9JRS4</accession>
<sequence>MAQAAASFTVGSKSSRHITMASSPPACTTTWAISGECLLSALRHSSWGSTSLCTTACAILSSWLASLPSAMAAVCWTDGTTSDSRGLNRSSTPALSRYSMLLGLDAKSDTCFPAHKMNDPVKPSDSLPEKELSNHDNEVKLLETMPKDVAGVENSTLNSKYDTSVKTSTFNSIPPPHENDAPADTSTLVKGDLVCIDNYPKVDIAKDVDCEIVETVSKQNKEVNNFSSDDFAPQFNNRRFGRRRKNNRNTKPALKTDQFPHGFDIFAAVANLTGTTNKFKSAYYMNPQQPPATADQAVSQEPQETQSWNEKIKRRRRNYRQMRKKAQLAAGKVSQDTGSYYDPSRYNQTFNLDFPVTDNNTIGPFGDTLAGKRPSDNGNLSSHAKQQKISDPGTTDTDLLFLQSLLTDMKKLSDEKKFQYKISMMGCLNTLLNGT</sequence>
<organism evidence="4">
    <name type="scientific">Timema genevievae</name>
    <name type="common">Walking stick</name>
    <dbReference type="NCBI Taxonomy" id="629358"/>
    <lineage>
        <taxon>Eukaryota</taxon>
        <taxon>Metazoa</taxon>
        <taxon>Ecdysozoa</taxon>
        <taxon>Arthropoda</taxon>
        <taxon>Hexapoda</taxon>
        <taxon>Insecta</taxon>
        <taxon>Pterygota</taxon>
        <taxon>Neoptera</taxon>
        <taxon>Polyneoptera</taxon>
        <taxon>Phasmatodea</taxon>
        <taxon>Timematodea</taxon>
        <taxon>Timematoidea</taxon>
        <taxon>Timematidae</taxon>
        <taxon>Timema</taxon>
    </lineage>
</organism>
<evidence type="ECO:0000313" key="4">
    <source>
        <dbReference type="EMBL" id="CAD7588165.1"/>
    </source>
</evidence>
<evidence type="ECO:0000259" key="3">
    <source>
        <dbReference type="PROSITE" id="PS51031"/>
    </source>
</evidence>
<name>A0A7R9JRS4_TIMGE</name>
<keyword evidence="1" id="KW-0539">Nucleus</keyword>
<evidence type="ECO:0000256" key="1">
    <source>
        <dbReference type="PROSITE-ProRule" id="PRU00371"/>
    </source>
</evidence>
<proteinExistence type="predicted"/>
<dbReference type="InterPro" id="IPR004210">
    <property type="entry name" value="BESS_motif"/>
</dbReference>
<dbReference type="Pfam" id="PF02944">
    <property type="entry name" value="BESS"/>
    <property type="match status" value="1"/>
</dbReference>
<dbReference type="AlphaFoldDB" id="A0A7R9JRS4"/>
<feature type="region of interest" description="Disordered" evidence="2">
    <location>
        <begin position="289"/>
        <end position="309"/>
    </location>
</feature>
<feature type="compositionally biased region" description="Polar residues" evidence="2">
    <location>
        <begin position="296"/>
        <end position="309"/>
    </location>
</feature>
<dbReference type="GO" id="GO:0003677">
    <property type="term" value="F:DNA binding"/>
    <property type="evidence" value="ECO:0007669"/>
    <property type="project" value="InterPro"/>
</dbReference>
<feature type="region of interest" description="Disordered" evidence="2">
    <location>
        <begin position="368"/>
        <end position="393"/>
    </location>
</feature>
<reference evidence="4" key="1">
    <citation type="submission" date="2020-11" db="EMBL/GenBank/DDBJ databases">
        <authorList>
            <person name="Tran Van P."/>
        </authorList>
    </citation>
    <scope>NUCLEOTIDE SEQUENCE</scope>
</reference>
<comment type="subcellular location">
    <subcellularLocation>
        <location evidence="1">Nucleus</location>
    </subcellularLocation>
</comment>
<feature type="compositionally biased region" description="Polar residues" evidence="2">
    <location>
        <begin position="376"/>
        <end position="393"/>
    </location>
</feature>
<gene>
    <name evidence="4" type="ORF">TGEB3V08_LOCUS2267</name>
</gene>
<evidence type="ECO:0000256" key="2">
    <source>
        <dbReference type="SAM" id="MobiDB-lite"/>
    </source>
</evidence>
<dbReference type="PROSITE" id="PS51031">
    <property type="entry name" value="BESS"/>
    <property type="match status" value="1"/>
</dbReference>
<dbReference type="GO" id="GO:0005634">
    <property type="term" value="C:nucleus"/>
    <property type="evidence" value="ECO:0007669"/>
    <property type="project" value="UniProtKB-SubCell"/>
</dbReference>
<feature type="domain" description="BESS" evidence="3">
    <location>
        <begin position="395"/>
        <end position="434"/>
    </location>
</feature>